<gene>
    <name evidence="2" type="ORF">SDC9_138093</name>
</gene>
<sequence>MVVPGGGDRFAGTQHRDDAVAGARPGANVERRGGCRCAGDGAAAFGRTWVAGLRIRGLRVAGLRLGGLRLGGLRFFRVGLHRIGLGGRRCLGGRIEGQIGGEDISVASVVGDRYPAADLRPSDVDGLTLREGAENAGQCGHAGPHVHLGRGCGGATGGGLDAGQAGVLGVDPGALAVIGDRGPFALRIAAALDLLARGERAEDLGADSGFDTHIDRGGRGDRVVGRDRELRDDESSAYECPGDRDTRDRRSCSLASCHRAWVPSTRRSCDGRGRIGVFPGHTQRVTTPSPGQRGDRRWSRRHAARVLRLR</sequence>
<organism evidence="2">
    <name type="scientific">bioreactor metagenome</name>
    <dbReference type="NCBI Taxonomy" id="1076179"/>
    <lineage>
        <taxon>unclassified sequences</taxon>
        <taxon>metagenomes</taxon>
        <taxon>ecological metagenomes</taxon>
    </lineage>
</organism>
<dbReference type="AlphaFoldDB" id="A0A645DNV4"/>
<feature type="compositionally biased region" description="Basic and acidic residues" evidence="1">
    <location>
        <begin position="210"/>
        <end position="234"/>
    </location>
</feature>
<feature type="region of interest" description="Disordered" evidence="1">
    <location>
        <begin position="207"/>
        <end position="249"/>
    </location>
</feature>
<accession>A0A645DNV4</accession>
<evidence type="ECO:0000256" key="1">
    <source>
        <dbReference type="SAM" id="MobiDB-lite"/>
    </source>
</evidence>
<proteinExistence type="predicted"/>
<dbReference type="EMBL" id="VSSQ01038095">
    <property type="protein sequence ID" value="MPM90969.1"/>
    <property type="molecule type" value="Genomic_DNA"/>
</dbReference>
<comment type="caution">
    <text evidence="2">The sequence shown here is derived from an EMBL/GenBank/DDBJ whole genome shotgun (WGS) entry which is preliminary data.</text>
</comment>
<evidence type="ECO:0000313" key="2">
    <source>
        <dbReference type="EMBL" id="MPM90969.1"/>
    </source>
</evidence>
<feature type="region of interest" description="Disordered" evidence="1">
    <location>
        <begin position="279"/>
        <end position="301"/>
    </location>
</feature>
<protein>
    <submittedName>
        <fullName evidence="2">Uncharacterized protein</fullName>
    </submittedName>
</protein>
<reference evidence="2" key="1">
    <citation type="submission" date="2019-08" db="EMBL/GenBank/DDBJ databases">
        <authorList>
            <person name="Kucharzyk K."/>
            <person name="Murdoch R.W."/>
            <person name="Higgins S."/>
            <person name="Loffler F."/>
        </authorList>
    </citation>
    <scope>NUCLEOTIDE SEQUENCE</scope>
</reference>
<name>A0A645DNV4_9ZZZZ</name>